<accession>A0AAV7MUB5</accession>
<protein>
    <submittedName>
        <fullName evidence="1">Uncharacterized protein</fullName>
    </submittedName>
</protein>
<dbReference type="InterPro" id="IPR042566">
    <property type="entry name" value="L1_C"/>
</dbReference>
<evidence type="ECO:0000313" key="1">
    <source>
        <dbReference type="EMBL" id="KAJ1107333.1"/>
    </source>
</evidence>
<dbReference type="Gene3D" id="3.30.250.20">
    <property type="entry name" value="L1 transposable element, C-terminal domain"/>
    <property type="match status" value="1"/>
</dbReference>
<dbReference type="Proteomes" id="UP001066276">
    <property type="component" value="Chromosome 9"/>
</dbReference>
<proteinExistence type="predicted"/>
<evidence type="ECO:0000313" key="2">
    <source>
        <dbReference type="Proteomes" id="UP001066276"/>
    </source>
</evidence>
<dbReference type="AlphaFoldDB" id="A0AAV7MUB5"/>
<comment type="caution">
    <text evidence="1">The sequence shown here is derived from an EMBL/GenBank/DDBJ whole genome shotgun (WGS) entry which is preliminary data.</text>
</comment>
<sequence>MAVRKAYPDYRLEVQRWRSSYTKVKQLLREHGSKYALLFPERLRVTYGEKNHIFPTPENAWSRLYYKRLAQPAQEVPQSESWRTPWPQCKRRPGIKVRRTKAKIKHY</sequence>
<keyword evidence="2" id="KW-1185">Reference proteome</keyword>
<name>A0AAV7MUB5_PLEWA</name>
<organism evidence="1 2">
    <name type="scientific">Pleurodeles waltl</name>
    <name type="common">Iberian ribbed newt</name>
    <dbReference type="NCBI Taxonomy" id="8319"/>
    <lineage>
        <taxon>Eukaryota</taxon>
        <taxon>Metazoa</taxon>
        <taxon>Chordata</taxon>
        <taxon>Craniata</taxon>
        <taxon>Vertebrata</taxon>
        <taxon>Euteleostomi</taxon>
        <taxon>Amphibia</taxon>
        <taxon>Batrachia</taxon>
        <taxon>Caudata</taxon>
        <taxon>Salamandroidea</taxon>
        <taxon>Salamandridae</taxon>
        <taxon>Pleurodelinae</taxon>
        <taxon>Pleurodeles</taxon>
    </lineage>
</organism>
<reference evidence="1" key="1">
    <citation type="journal article" date="2022" name="bioRxiv">
        <title>Sequencing and chromosome-scale assembly of the giantPleurodeles waltlgenome.</title>
        <authorList>
            <person name="Brown T."/>
            <person name="Elewa A."/>
            <person name="Iarovenko S."/>
            <person name="Subramanian E."/>
            <person name="Araus A.J."/>
            <person name="Petzold A."/>
            <person name="Susuki M."/>
            <person name="Suzuki K.-i.T."/>
            <person name="Hayashi T."/>
            <person name="Toyoda A."/>
            <person name="Oliveira C."/>
            <person name="Osipova E."/>
            <person name="Leigh N.D."/>
            <person name="Simon A."/>
            <person name="Yun M.H."/>
        </authorList>
    </citation>
    <scope>NUCLEOTIDE SEQUENCE</scope>
    <source>
        <strain evidence="1">20211129_DDA</strain>
        <tissue evidence="1">Liver</tissue>
    </source>
</reference>
<gene>
    <name evidence="1" type="ORF">NDU88_004725</name>
</gene>
<dbReference type="EMBL" id="JANPWB010000013">
    <property type="protein sequence ID" value="KAJ1107333.1"/>
    <property type="molecule type" value="Genomic_DNA"/>
</dbReference>